<name>A0A9Q1FLJ6_SYNKA</name>
<keyword evidence="3" id="KW-1185">Reference proteome</keyword>
<evidence type="ECO:0000256" key="1">
    <source>
        <dbReference type="SAM" id="MobiDB-lite"/>
    </source>
</evidence>
<gene>
    <name evidence="2" type="ORF">SKAU_G00176900</name>
</gene>
<proteinExistence type="predicted"/>
<organism evidence="2 3">
    <name type="scientific">Synaphobranchus kaupii</name>
    <name type="common">Kaup's arrowtooth eel</name>
    <dbReference type="NCBI Taxonomy" id="118154"/>
    <lineage>
        <taxon>Eukaryota</taxon>
        <taxon>Metazoa</taxon>
        <taxon>Chordata</taxon>
        <taxon>Craniata</taxon>
        <taxon>Vertebrata</taxon>
        <taxon>Euteleostomi</taxon>
        <taxon>Actinopterygii</taxon>
        <taxon>Neopterygii</taxon>
        <taxon>Teleostei</taxon>
        <taxon>Anguilliformes</taxon>
        <taxon>Synaphobranchidae</taxon>
        <taxon>Synaphobranchus</taxon>
    </lineage>
</organism>
<reference evidence="2" key="1">
    <citation type="journal article" date="2023" name="Science">
        <title>Genome structures resolve the early diversification of teleost fishes.</title>
        <authorList>
            <person name="Parey E."/>
            <person name="Louis A."/>
            <person name="Montfort J."/>
            <person name="Bouchez O."/>
            <person name="Roques C."/>
            <person name="Iampietro C."/>
            <person name="Lluch J."/>
            <person name="Castinel A."/>
            <person name="Donnadieu C."/>
            <person name="Desvignes T."/>
            <person name="Floi Bucao C."/>
            <person name="Jouanno E."/>
            <person name="Wen M."/>
            <person name="Mejri S."/>
            <person name="Dirks R."/>
            <person name="Jansen H."/>
            <person name="Henkel C."/>
            <person name="Chen W.J."/>
            <person name="Zahm M."/>
            <person name="Cabau C."/>
            <person name="Klopp C."/>
            <person name="Thompson A.W."/>
            <person name="Robinson-Rechavi M."/>
            <person name="Braasch I."/>
            <person name="Lecointre G."/>
            <person name="Bobe J."/>
            <person name="Postlethwait J.H."/>
            <person name="Berthelot C."/>
            <person name="Roest Crollius H."/>
            <person name="Guiguen Y."/>
        </authorList>
    </citation>
    <scope>NUCLEOTIDE SEQUENCE</scope>
    <source>
        <strain evidence="2">WJC10195</strain>
    </source>
</reference>
<sequence length="108" mass="11734">MQLCKTGTRRPPPWPTASILQQQMELSEKNKHFSAPRWSPLTFQGNQSGIEECRPKRRRGSVRDGVQGDTGSGRPLRSVARAPNALTGSEPTGSGSTATPRPQEHGEA</sequence>
<comment type="caution">
    <text evidence="2">The sequence shown here is derived from an EMBL/GenBank/DDBJ whole genome shotgun (WGS) entry which is preliminary data.</text>
</comment>
<evidence type="ECO:0000313" key="2">
    <source>
        <dbReference type="EMBL" id="KAJ8361165.1"/>
    </source>
</evidence>
<accession>A0A9Q1FLJ6</accession>
<dbReference type="AlphaFoldDB" id="A0A9Q1FLJ6"/>
<evidence type="ECO:0000313" key="3">
    <source>
        <dbReference type="Proteomes" id="UP001152622"/>
    </source>
</evidence>
<protein>
    <submittedName>
        <fullName evidence="2">Uncharacterized protein</fullName>
    </submittedName>
</protein>
<dbReference type="EMBL" id="JAINUF010000005">
    <property type="protein sequence ID" value="KAJ8361165.1"/>
    <property type="molecule type" value="Genomic_DNA"/>
</dbReference>
<feature type="compositionally biased region" description="Polar residues" evidence="1">
    <location>
        <begin position="86"/>
        <end position="100"/>
    </location>
</feature>
<feature type="region of interest" description="Disordered" evidence="1">
    <location>
        <begin position="27"/>
        <end position="108"/>
    </location>
</feature>
<dbReference type="Proteomes" id="UP001152622">
    <property type="component" value="Chromosome 5"/>
</dbReference>